<dbReference type="GeneID" id="41589411"/>
<dbReference type="EMBL" id="CP020477">
    <property type="protein sequence ID" value="ARM74701.1"/>
    <property type="molecule type" value="Genomic_DNA"/>
</dbReference>
<dbReference type="GO" id="GO:0004497">
    <property type="term" value="F:monooxygenase activity"/>
    <property type="evidence" value="ECO:0007669"/>
    <property type="project" value="UniProtKB-KW"/>
</dbReference>
<dbReference type="KEGG" id="aman:B6F84_00795"/>
<organism evidence="1 2">
    <name type="scientific">Acidianus manzaensis</name>
    <dbReference type="NCBI Taxonomy" id="282676"/>
    <lineage>
        <taxon>Archaea</taxon>
        <taxon>Thermoproteota</taxon>
        <taxon>Thermoprotei</taxon>
        <taxon>Sulfolobales</taxon>
        <taxon>Sulfolobaceae</taxon>
        <taxon>Acidianus</taxon>
    </lineage>
</organism>
<protein>
    <submittedName>
        <fullName evidence="1">Toluene monooxygenase</fullName>
    </submittedName>
</protein>
<name>A0A1W6JWN7_9CREN</name>
<sequence length="115" mass="13251">MALELTLESILEKYEIKDMNNLPKDIVGPVLTKDEFAYAVIEAIVKDNPKTFKGIIDRGSYLRVLGDRELILRKPTLEEILGEEVRFPGEIEVRMSSFAGRIEVRGDHIRWYLES</sequence>
<keyword evidence="1" id="KW-0503">Monooxygenase</keyword>
<gene>
    <name evidence="1" type="ORF">B6F84_00795</name>
</gene>
<dbReference type="STRING" id="282676.B6F84_00795"/>
<dbReference type="InterPro" id="IPR003454">
    <property type="entry name" value="MOase_MmoB_DmpM"/>
</dbReference>
<keyword evidence="1" id="KW-0560">Oxidoreductase</keyword>
<proteinExistence type="predicted"/>
<evidence type="ECO:0000313" key="2">
    <source>
        <dbReference type="Proteomes" id="UP000193404"/>
    </source>
</evidence>
<dbReference type="SUPFAM" id="SSF56029">
    <property type="entry name" value="Monooxygenase (hydroxylase) regulatory protein"/>
    <property type="match status" value="1"/>
</dbReference>
<keyword evidence="2" id="KW-1185">Reference proteome</keyword>
<accession>A0A1W6JWN7</accession>
<dbReference type="Proteomes" id="UP000193404">
    <property type="component" value="Chromosome"/>
</dbReference>
<reference evidence="1 2" key="1">
    <citation type="submission" date="2017-03" db="EMBL/GenBank/DDBJ databases">
        <title>Sulfur activation and transportation mechanism of thermophilic Archaea Acidianus manzaensis YN-25.</title>
        <authorList>
            <person name="Ma Y."/>
            <person name="Yang Y."/>
            <person name="Xia J."/>
        </authorList>
    </citation>
    <scope>NUCLEOTIDE SEQUENCE [LARGE SCALE GENOMIC DNA]</scope>
    <source>
        <strain evidence="1 2">YN-25</strain>
    </source>
</reference>
<evidence type="ECO:0000313" key="1">
    <source>
        <dbReference type="EMBL" id="ARM74701.1"/>
    </source>
</evidence>
<dbReference type="InterPro" id="IPR036889">
    <property type="entry name" value="mOase_MmoB_DmpM_sf"/>
</dbReference>
<dbReference type="Pfam" id="PF02406">
    <property type="entry name" value="MmoB_DmpM"/>
    <property type="match status" value="1"/>
</dbReference>
<dbReference type="RefSeq" id="WP_148690447.1">
    <property type="nucleotide sequence ID" value="NZ_CP020477.1"/>
</dbReference>
<dbReference type="Gene3D" id="3.90.56.10">
    <property type="entry name" value="Monooxygenase component MmoB/DmpM"/>
    <property type="match status" value="1"/>
</dbReference>
<dbReference type="AlphaFoldDB" id="A0A1W6JWN7"/>
<dbReference type="OrthoDB" id="35949at2157"/>